<dbReference type="AlphaFoldDB" id="A0A5C3LKV4"/>
<organism evidence="3 4">
    <name type="scientific">Crucibulum laeve</name>
    <dbReference type="NCBI Taxonomy" id="68775"/>
    <lineage>
        <taxon>Eukaryota</taxon>
        <taxon>Fungi</taxon>
        <taxon>Dikarya</taxon>
        <taxon>Basidiomycota</taxon>
        <taxon>Agaricomycotina</taxon>
        <taxon>Agaricomycetes</taxon>
        <taxon>Agaricomycetidae</taxon>
        <taxon>Agaricales</taxon>
        <taxon>Agaricineae</taxon>
        <taxon>Nidulariaceae</taxon>
        <taxon>Crucibulum</taxon>
    </lineage>
</organism>
<evidence type="ECO:0000313" key="4">
    <source>
        <dbReference type="Proteomes" id="UP000308652"/>
    </source>
</evidence>
<dbReference type="Proteomes" id="UP000308652">
    <property type="component" value="Unassembled WGS sequence"/>
</dbReference>
<protein>
    <recommendedName>
        <fullName evidence="2">DUF6533 domain-containing protein</fullName>
    </recommendedName>
</protein>
<accession>A0A5C3LKV4</accession>
<keyword evidence="1" id="KW-0472">Membrane</keyword>
<sequence length="302" mass="33763">MIMDTAQLGHSVRHAHSIVLSSALFSRNYSSCAALSVLICEYIANFKDEYTYFWSKGIRAPGSIKWLYLFSRYFPLFAHAVNLGFSTTSLSQLPVDREICQTWFYALMGGSYALLVALDIVLMMRVYALYLQDKRVAVMFAVLLVLEGAVGIVYGSRSINTMPFNEICEGTSSPTELISFLCCVTLTQTAIWTMTLSKRRVVPGQPHPLVRLLLRDGTWAWAIICGVFISQAPYSLSSKIIRVDIGFMWPTVMLSLAACKIIINMQKLRMKTDSGDFNRGSEIFLTSNIGSTRHSVVRPSSV</sequence>
<reference evidence="3 4" key="1">
    <citation type="journal article" date="2019" name="Nat. Ecol. Evol.">
        <title>Megaphylogeny resolves global patterns of mushroom evolution.</title>
        <authorList>
            <person name="Varga T."/>
            <person name="Krizsan K."/>
            <person name="Foldi C."/>
            <person name="Dima B."/>
            <person name="Sanchez-Garcia M."/>
            <person name="Sanchez-Ramirez S."/>
            <person name="Szollosi G.J."/>
            <person name="Szarkandi J.G."/>
            <person name="Papp V."/>
            <person name="Albert L."/>
            <person name="Andreopoulos W."/>
            <person name="Angelini C."/>
            <person name="Antonin V."/>
            <person name="Barry K.W."/>
            <person name="Bougher N.L."/>
            <person name="Buchanan P."/>
            <person name="Buyck B."/>
            <person name="Bense V."/>
            <person name="Catcheside P."/>
            <person name="Chovatia M."/>
            <person name="Cooper J."/>
            <person name="Damon W."/>
            <person name="Desjardin D."/>
            <person name="Finy P."/>
            <person name="Geml J."/>
            <person name="Haridas S."/>
            <person name="Hughes K."/>
            <person name="Justo A."/>
            <person name="Karasinski D."/>
            <person name="Kautmanova I."/>
            <person name="Kiss B."/>
            <person name="Kocsube S."/>
            <person name="Kotiranta H."/>
            <person name="LaButti K.M."/>
            <person name="Lechner B.E."/>
            <person name="Liimatainen K."/>
            <person name="Lipzen A."/>
            <person name="Lukacs Z."/>
            <person name="Mihaltcheva S."/>
            <person name="Morgado L.N."/>
            <person name="Niskanen T."/>
            <person name="Noordeloos M.E."/>
            <person name="Ohm R.A."/>
            <person name="Ortiz-Santana B."/>
            <person name="Ovrebo C."/>
            <person name="Racz N."/>
            <person name="Riley R."/>
            <person name="Savchenko A."/>
            <person name="Shiryaev A."/>
            <person name="Soop K."/>
            <person name="Spirin V."/>
            <person name="Szebenyi C."/>
            <person name="Tomsovsky M."/>
            <person name="Tulloss R.E."/>
            <person name="Uehling J."/>
            <person name="Grigoriev I.V."/>
            <person name="Vagvolgyi C."/>
            <person name="Papp T."/>
            <person name="Martin F.M."/>
            <person name="Miettinen O."/>
            <person name="Hibbett D.S."/>
            <person name="Nagy L.G."/>
        </authorList>
    </citation>
    <scope>NUCLEOTIDE SEQUENCE [LARGE SCALE GENOMIC DNA]</scope>
    <source>
        <strain evidence="3 4">CBS 166.37</strain>
    </source>
</reference>
<keyword evidence="4" id="KW-1185">Reference proteome</keyword>
<dbReference type="EMBL" id="ML213660">
    <property type="protein sequence ID" value="TFK32903.1"/>
    <property type="molecule type" value="Genomic_DNA"/>
</dbReference>
<feature type="transmembrane region" description="Helical" evidence="1">
    <location>
        <begin position="103"/>
        <end position="124"/>
    </location>
</feature>
<dbReference type="OrthoDB" id="3020506at2759"/>
<keyword evidence="1" id="KW-0812">Transmembrane</keyword>
<feature type="transmembrane region" description="Helical" evidence="1">
    <location>
        <begin position="136"/>
        <end position="157"/>
    </location>
</feature>
<feature type="transmembrane region" description="Helical" evidence="1">
    <location>
        <begin position="240"/>
        <end position="263"/>
    </location>
</feature>
<name>A0A5C3LKV4_9AGAR</name>
<keyword evidence="1" id="KW-1133">Transmembrane helix</keyword>
<feature type="transmembrane region" description="Helical" evidence="1">
    <location>
        <begin position="217"/>
        <end position="234"/>
    </location>
</feature>
<dbReference type="STRING" id="68775.A0A5C3LKV4"/>
<feature type="transmembrane region" description="Helical" evidence="1">
    <location>
        <begin position="66"/>
        <end position="83"/>
    </location>
</feature>
<feature type="domain" description="DUF6533" evidence="2">
    <location>
        <begin position="29"/>
        <end position="77"/>
    </location>
</feature>
<evidence type="ECO:0000256" key="1">
    <source>
        <dbReference type="SAM" id="Phobius"/>
    </source>
</evidence>
<evidence type="ECO:0000313" key="3">
    <source>
        <dbReference type="EMBL" id="TFK32903.1"/>
    </source>
</evidence>
<feature type="transmembrane region" description="Helical" evidence="1">
    <location>
        <begin position="177"/>
        <end position="196"/>
    </location>
</feature>
<gene>
    <name evidence="3" type="ORF">BDQ12DRAFT_716164</name>
</gene>
<dbReference type="Pfam" id="PF20151">
    <property type="entry name" value="DUF6533"/>
    <property type="match status" value="1"/>
</dbReference>
<dbReference type="InterPro" id="IPR045340">
    <property type="entry name" value="DUF6533"/>
</dbReference>
<proteinExistence type="predicted"/>
<evidence type="ECO:0000259" key="2">
    <source>
        <dbReference type="Pfam" id="PF20151"/>
    </source>
</evidence>